<protein>
    <submittedName>
        <fullName evidence="4">Titin-like</fullName>
    </submittedName>
</protein>
<feature type="domain" description="Fibronectin type-III" evidence="2">
    <location>
        <begin position="193"/>
        <end position="284"/>
    </location>
</feature>
<dbReference type="InterPro" id="IPR057841">
    <property type="entry name" value="FN3_SORL1"/>
</dbReference>
<dbReference type="CDD" id="cd00063">
    <property type="entry name" value="FN3"/>
    <property type="match status" value="3"/>
</dbReference>
<evidence type="ECO:0000313" key="3">
    <source>
        <dbReference type="Proteomes" id="UP000694865"/>
    </source>
</evidence>
<dbReference type="Proteomes" id="UP000694865">
    <property type="component" value="Unplaced"/>
</dbReference>
<feature type="domain" description="Fibronectin type-III" evidence="2">
    <location>
        <begin position="101"/>
        <end position="189"/>
    </location>
</feature>
<name>A0ABM0MV24_SACKO</name>
<dbReference type="Pfam" id="PF25814">
    <property type="entry name" value="fn3_SORL1"/>
    <property type="match status" value="1"/>
</dbReference>
<dbReference type="Pfam" id="PF00041">
    <property type="entry name" value="fn3"/>
    <property type="match status" value="2"/>
</dbReference>
<evidence type="ECO:0000256" key="1">
    <source>
        <dbReference type="ARBA" id="ARBA00022737"/>
    </source>
</evidence>
<dbReference type="RefSeq" id="XP_006823865.1">
    <property type="nucleotide sequence ID" value="XM_006823802.1"/>
</dbReference>
<organism evidence="3 4">
    <name type="scientific">Saccoglossus kowalevskii</name>
    <name type="common">Acorn worm</name>
    <dbReference type="NCBI Taxonomy" id="10224"/>
    <lineage>
        <taxon>Eukaryota</taxon>
        <taxon>Metazoa</taxon>
        <taxon>Hemichordata</taxon>
        <taxon>Enteropneusta</taxon>
        <taxon>Harrimaniidae</taxon>
        <taxon>Saccoglossus</taxon>
    </lineage>
</organism>
<reference evidence="4" key="1">
    <citation type="submission" date="2025-08" db="UniProtKB">
        <authorList>
            <consortium name="RefSeq"/>
        </authorList>
    </citation>
    <scope>IDENTIFICATION</scope>
    <source>
        <tissue evidence="4">Testes</tissue>
    </source>
</reference>
<dbReference type="InterPro" id="IPR013783">
    <property type="entry name" value="Ig-like_fold"/>
</dbReference>
<dbReference type="Gene3D" id="2.60.40.10">
    <property type="entry name" value="Immunoglobulins"/>
    <property type="match status" value="3"/>
</dbReference>
<dbReference type="InterPro" id="IPR036116">
    <property type="entry name" value="FN3_sf"/>
</dbReference>
<keyword evidence="3" id="KW-1185">Reference proteome</keyword>
<sequence>MLAPPTNLHAPMSSITERSVHLYWTAPAQSSNVKGYRIYYNTCYLTSCDTKQTTTTQTDVTVNSLSPGTEYIFRVAAYNDDTVSPKTIGIVVNTNGNPLPVPSDLNVTGTDFNSVSLSWKINQTGQWLYGIYYGKNSEDLKTSKLTTKNLTYVVNKLESGVEYLFRVGVVGPNGIGLKSPVIFGRTKFDDRLRPRHVLATGINFTVINVSWWSPRDLPEKLGYIIYYREKRGNSSLFQNVTVPPTSKTKLSFNLTNLIPGAEYLIKMSTHEKGALLTEIISGKT</sequence>
<dbReference type="PRINTS" id="PR00014">
    <property type="entry name" value="FNTYPEIII"/>
</dbReference>
<gene>
    <name evidence="4" type="primary">LOC102804115</name>
</gene>
<evidence type="ECO:0000259" key="2">
    <source>
        <dbReference type="PROSITE" id="PS50853"/>
    </source>
</evidence>
<proteinExistence type="predicted"/>
<dbReference type="PROSITE" id="PS50853">
    <property type="entry name" value="FN3"/>
    <property type="match status" value="3"/>
</dbReference>
<evidence type="ECO:0000313" key="4">
    <source>
        <dbReference type="RefSeq" id="XP_006823865.1"/>
    </source>
</evidence>
<feature type="non-terminal residue" evidence="4">
    <location>
        <position position="284"/>
    </location>
</feature>
<dbReference type="SMART" id="SM00060">
    <property type="entry name" value="FN3"/>
    <property type="match status" value="3"/>
</dbReference>
<dbReference type="PANTHER" id="PTHR46708:SF2">
    <property type="entry name" value="FIBRONECTIN TYPE-III DOMAIN-CONTAINING PROTEIN"/>
    <property type="match status" value="1"/>
</dbReference>
<dbReference type="GeneID" id="102804115"/>
<dbReference type="InterPro" id="IPR050991">
    <property type="entry name" value="ECM_Regulatory_Proteins"/>
</dbReference>
<keyword evidence="1" id="KW-0677">Repeat</keyword>
<feature type="domain" description="Fibronectin type-III" evidence="2">
    <location>
        <begin position="4"/>
        <end position="97"/>
    </location>
</feature>
<dbReference type="InterPro" id="IPR003961">
    <property type="entry name" value="FN3_dom"/>
</dbReference>
<dbReference type="SUPFAM" id="SSF49265">
    <property type="entry name" value="Fibronectin type III"/>
    <property type="match status" value="2"/>
</dbReference>
<dbReference type="PANTHER" id="PTHR46708">
    <property type="entry name" value="TENASCIN"/>
    <property type="match status" value="1"/>
</dbReference>
<accession>A0ABM0MV24</accession>